<reference evidence="1 2" key="1">
    <citation type="submission" date="2019-10" db="EMBL/GenBank/DDBJ databases">
        <title>Complete genome sequence of Variovorax paradoxus 5C-2.</title>
        <authorList>
            <person name="Gogoleva N.E."/>
            <person name="Balkin A.S."/>
        </authorList>
    </citation>
    <scope>NUCLEOTIDE SEQUENCE [LARGE SCALE GENOMIC DNA]</scope>
    <source>
        <strain evidence="1 2">5C-2</strain>
    </source>
</reference>
<dbReference type="AlphaFoldDB" id="A0A5Q0LY26"/>
<dbReference type="Proteomes" id="UP000326780">
    <property type="component" value="Chromosome"/>
</dbReference>
<evidence type="ECO:0000313" key="2">
    <source>
        <dbReference type="Proteomes" id="UP000326780"/>
    </source>
</evidence>
<gene>
    <name evidence="1" type="primary">tssF</name>
    <name evidence="1" type="ORF">GFK26_05935</name>
</gene>
<dbReference type="PANTHER" id="PTHR35370">
    <property type="entry name" value="CYTOPLASMIC PROTEIN-RELATED-RELATED"/>
    <property type="match status" value="1"/>
</dbReference>
<dbReference type="PIRSF" id="PIRSF028304">
    <property type="entry name" value="UCP028304"/>
    <property type="match status" value="1"/>
</dbReference>
<proteinExistence type="predicted"/>
<dbReference type="PANTHER" id="PTHR35370:SF1">
    <property type="entry name" value="TYPE VI SECRETION SYSTEM COMPONENT TSSF1"/>
    <property type="match status" value="1"/>
</dbReference>
<accession>A0A5Q0LY26</accession>
<organism evidence="1 2">
    <name type="scientific">Variovorax paradoxus</name>
    <dbReference type="NCBI Taxonomy" id="34073"/>
    <lineage>
        <taxon>Bacteria</taxon>
        <taxon>Pseudomonadati</taxon>
        <taxon>Pseudomonadota</taxon>
        <taxon>Betaproteobacteria</taxon>
        <taxon>Burkholderiales</taxon>
        <taxon>Comamonadaceae</taxon>
        <taxon>Variovorax</taxon>
    </lineage>
</organism>
<name>A0A5Q0LY26_VARPD</name>
<dbReference type="RefSeq" id="WP_153281186.1">
    <property type="nucleotide sequence ID" value="NZ_CP045644.1"/>
</dbReference>
<dbReference type="InterPro" id="IPR010272">
    <property type="entry name" value="T6SS_TssF"/>
</dbReference>
<dbReference type="EMBL" id="CP045644">
    <property type="protein sequence ID" value="QFZ82330.1"/>
    <property type="molecule type" value="Genomic_DNA"/>
</dbReference>
<dbReference type="Pfam" id="PF05947">
    <property type="entry name" value="T6SS_TssF"/>
    <property type="match status" value="1"/>
</dbReference>
<sequence length="623" mass="69356">MDAKLLDYYNRELTYMHELGAEFAQRYPKIAGRLGMRGIEVSDPYVERLLEGFSFLTARIQLKMDAEFPRFSQRLLEVVYPNFLAPLPAMAVVQIDGNLNEGSLKAGYELPRHTLLRGRMIKGEQTACEFRTGHAVTLWPIRIADASLGPVPAEVAHALPMAARQAKSAITIKLEAVGGARFAEMPLDRLEFFLSGAELHALRVLELVAHHSVATVCRAGPGSTARIVPLGDEAIRHEGFDPEQSLLPYDARSFQGYRLLHEYFAFPERYLFFSVKHLRAAASAIGGTTMEIVILLDRADADLERLVDAKHFSLFCTPIINLVPRRSDRIPVGPGQHEHHAVIDRTRPRDFEIFTVERVTGHMANGSEEREFRPFLGSFASDDGDFGAYFSLRREPRLVSDRARAQGTRTSYTGSEVYVSLVDQHDAPFPHSLRHITLDALCTNRDLPLLLPTGLESDFTLRVSAPVRGVRILRGPSRPYPALAEGALTWRLISHLGLNYLSLTDVDATQGAAALREMLDLYGNLADPAVRRQIQGVRSMALAPVFRRLPEPGPIVFGRGVEIALQIDEVAFSGASPYLFGAVLEQFFSRHVSLNAFTEFALSSLQRGEIARWTPRVGRRPAV</sequence>
<protein>
    <submittedName>
        <fullName evidence="1">Type VI secretion system baseplate subunit TssF</fullName>
    </submittedName>
</protein>
<evidence type="ECO:0000313" key="1">
    <source>
        <dbReference type="EMBL" id="QFZ82330.1"/>
    </source>
</evidence>
<dbReference type="NCBIfam" id="TIGR03359">
    <property type="entry name" value="VI_chp_6"/>
    <property type="match status" value="1"/>
</dbReference>